<dbReference type="InterPro" id="IPR011013">
    <property type="entry name" value="Gal_mutarotase_sf_dom"/>
</dbReference>
<dbReference type="Proteomes" id="UP001331936">
    <property type="component" value="Unassembled WGS sequence"/>
</dbReference>
<comment type="caution">
    <text evidence="1">The sequence shown here is derived from an EMBL/GenBank/DDBJ whole genome shotgun (WGS) entry which is preliminary data.</text>
</comment>
<protein>
    <submittedName>
        <fullName evidence="1">Aldose 1-epimerase family protein</fullName>
    </submittedName>
</protein>
<reference evidence="1 2" key="1">
    <citation type="submission" date="2023-08" db="EMBL/GenBank/DDBJ databases">
        <authorList>
            <person name="Girao M."/>
            <person name="Carvalho M.F."/>
        </authorList>
    </citation>
    <scope>NUCLEOTIDE SEQUENCE [LARGE SCALE GENOMIC DNA]</scope>
    <source>
        <strain evidence="1 2">CC-R104</strain>
    </source>
</reference>
<dbReference type="InterPro" id="IPR008183">
    <property type="entry name" value="Aldose_1/G6P_1-epimerase"/>
</dbReference>
<gene>
    <name evidence="1" type="ORF">Q8814_14015</name>
</gene>
<evidence type="ECO:0000313" key="1">
    <source>
        <dbReference type="EMBL" id="MEE2033217.1"/>
    </source>
</evidence>
<dbReference type="Gene3D" id="2.70.98.10">
    <property type="match status" value="1"/>
</dbReference>
<sequence length="313" mass="33797">MSEPISRPIRGGGYRAEVSSAGGALRLLEQDGPEGGYRLTESWPANARPPLYSGTVLAPWPGRVRDGHFFFDGIEHQLAVTDPRHGAAVHGFAWHRDWTLLSHNESRIEQALEVGLHKGWPYQLRLTAAHEVGPGGLTVTLTATNVGGYHSPFGLGGHPYLRAGDAPLDECSLQVAAGTRLPLDLHRGLPNAYSHPVAGTEYDFTSPRLLEGVHLDVPYGAVDQDVDGRARHRLLAPDGRGVEMWAGKEFGWLHATTTRPDTGDGYPDRGRALALVPMTCPPDAFNLGIDLIVLQPEEQWTGQWGIAAVGPGS</sequence>
<dbReference type="Pfam" id="PF01263">
    <property type="entry name" value="Aldose_epim"/>
    <property type="match status" value="1"/>
</dbReference>
<accession>A0ABU7JTY9</accession>
<name>A0ABU7JTY9_9NOCA</name>
<organism evidence="1 2">
    <name type="scientific">Rhodococcus chondri</name>
    <dbReference type="NCBI Taxonomy" id="3065941"/>
    <lineage>
        <taxon>Bacteria</taxon>
        <taxon>Bacillati</taxon>
        <taxon>Actinomycetota</taxon>
        <taxon>Actinomycetes</taxon>
        <taxon>Mycobacteriales</taxon>
        <taxon>Nocardiaceae</taxon>
        <taxon>Rhodococcus</taxon>
    </lineage>
</organism>
<keyword evidence="2" id="KW-1185">Reference proteome</keyword>
<dbReference type="RefSeq" id="WP_330152628.1">
    <property type="nucleotide sequence ID" value="NZ_JAUZMZ010000073.1"/>
</dbReference>
<dbReference type="EMBL" id="JAUZMZ010000073">
    <property type="protein sequence ID" value="MEE2033217.1"/>
    <property type="molecule type" value="Genomic_DNA"/>
</dbReference>
<evidence type="ECO:0000313" key="2">
    <source>
        <dbReference type="Proteomes" id="UP001331936"/>
    </source>
</evidence>
<dbReference type="CDD" id="cd09022">
    <property type="entry name" value="Aldose_epim_Ec_YihR"/>
    <property type="match status" value="1"/>
</dbReference>
<dbReference type="InterPro" id="IPR037480">
    <property type="entry name" value="YihR-like"/>
</dbReference>
<dbReference type="InterPro" id="IPR014718">
    <property type="entry name" value="GH-type_carb-bd"/>
</dbReference>
<dbReference type="SUPFAM" id="SSF74650">
    <property type="entry name" value="Galactose mutarotase-like"/>
    <property type="match status" value="1"/>
</dbReference>
<proteinExistence type="predicted"/>